<protein>
    <recommendedName>
        <fullName evidence="4">Aminotransferase-like plant mobile domain-containing protein</fullName>
    </recommendedName>
</protein>
<feature type="region of interest" description="Disordered" evidence="1">
    <location>
        <begin position="122"/>
        <end position="152"/>
    </location>
</feature>
<proteinExistence type="predicted"/>
<dbReference type="EMBL" id="SDMP01000007">
    <property type="protein sequence ID" value="RYR46325.1"/>
    <property type="molecule type" value="Genomic_DNA"/>
</dbReference>
<comment type="caution">
    <text evidence="2">The sequence shown here is derived from an EMBL/GenBank/DDBJ whole genome shotgun (WGS) entry which is preliminary data.</text>
</comment>
<dbReference type="AlphaFoldDB" id="A0A445C5V0"/>
<evidence type="ECO:0000256" key="1">
    <source>
        <dbReference type="SAM" id="MobiDB-lite"/>
    </source>
</evidence>
<name>A0A445C5V0_ARAHY</name>
<accession>A0A445C5V0</accession>
<sequence length="276" mass="30521">MEDEWQLYRLNDIAHVAGTINKEFPTLRPQGFDAFSFPLASRWATYLPTSDGKEQQIIQYHLALDRLGDRDIVWEPYGSLDVLAVIHLEILTEEHSRLWWAVTNLIYFAVIEWHQAARAGRAPSVHHDDEAGSSRGHPTDTQVGGTVEASMGGTPFTHVSSSQVLHECSTQMFADLATTTFTMDLDDQLIGPQFYADFTEIIRGDGVQLPESDPKRSVRASGVQGIASRCAVPVGLQDASPGYRRATRVRRSTRCGTGSHLIGPFGGDHDDDGDQQ</sequence>
<organism evidence="2 3">
    <name type="scientific">Arachis hypogaea</name>
    <name type="common">Peanut</name>
    <dbReference type="NCBI Taxonomy" id="3818"/>
    <lineage>
        <taxon>Eukaryota</taxon>
        <taxon>Viridiplantae</taxon>
        <taxon>Streptophyta</taxon>
        <taxon>Embryophyta</taxon>
        <taxon>Tracheophyta</taxon>
        <taxon>Spermatophyta</taxon>
        <taxon>Magnoliopsida</taxon>
        <taxon>eudicotyledons</taxon>
        <taxon>Gunneridae</taxon>
        <taxon>Pentapetalae</taxon>
        <taxon>rosids</taxon>
        <taxon>fabids</taxon>
        <taxon>Fabales</taxon>
        <taxon>Fabaceae</taxon>
        <taxon>Papilionoideae</taxon>
        <taxon>50 kb inversion clade</taxon>
        <taxon>dalbergioids sensu lato</taxon>
        <taxon>Dalbergieae</taxon>
        <taxon>Pterocarpus clade</taxon>
        <taxon>Arachis</taxon>
    </lineage>
</organism>
<evidence type="ECO:0008006" key="4">
    <source>
        <dbReference type="Google" id="ProtNLM"/>
    </source>
</evidence>
<feature type="region of interest" description="Disordered" evidence="1">
    <location>
        <begin position="255"/>
        <end position="276"/>
    </location>
</feature>
<reference evidence="2 3" key="1">
    <citation type="submission" date="2019-01" db="EMBL/GenBank/DDBJ databases">
        <title>Sequencing of cultivated peanut Arachis hypogaea provides insights into genome evolution and oil improvement.</title>
        <authorList>
            <person name="Chen X."/>
        </authorList>
    </citation>
    <scope>NUCLEOTIDE SEQUENCE [LARGE SCALE GENOMIC DNA]</scope>
    <source>
        <strain evidence="3">cv. Fuhuasheng</strain>
        <tissue evidence="2">Leaves</tissue>
    </source>
</reference>
<evidence type="ECO:0000313" key="3">
    <source>
        <dbReference type="Proteomes" id="UP000289738"/>
    </source>
</evidence>
<dbReference type="Proteomes" id="UP000289738">
    <property type="component" value="Chromosome A07"/>
</dbReference>
<evidence type="ECO:0000313" key="2">
    <source>
        <dbReference type="EMBL" id="RYR46325.1"/>
    </source>
</evidence>
<gene>
    <name evidence="2" type="ORF">Ahy_A07g032068</name>
</gene>
<keyword evidence="3" id="KW-1185">Reference proteome</keyword>